<evidence type="ECO:0000256" key="5">
    <source>
        <dbReference type="PROSITE-ProRule" id="PRU00169"/>
    </source>
</evidence>
<dbReference type="PANTHER" id="PTHR43214">
    <property type="entry name" value="TWO-COMPONENT RESPONSE REGULATOR"/>
    <property type="match status" value="1"/>
</dbReference>
<gene>
    <name evidence="8" type="ORF">EGM88_02550</name>
</gene>
<feature type="domain" description="HTH luxR-type" evidence="6">
    <location>
        <begin position="152"/>
        <end position="217"/>
    </location>
</feature>
<evidence type="ECO:0000259" key="6">
    <source>
        <dbReference type="PROSITE" id="PS50043"/>
    </source>
</evidence>
<dbReference type="InterPro" id="IPR058245">
    <property type="entry name" value="NreC/VraR/RcsB-like_REC"/>
</dbReference>
<dbReference type="InterPro" id="IPR016032">
    <property type="entry name" value="Sig_transdc_resp-reg_C-effctor"/>
</dbReference>
<evidence type="ECO:0000313" key="9">
    <source>
        <dbReference type="Proteomes" id="UP000270856"/>
    </source>
</evidence>
<dbReference type="AlphaFoldDB" id="A0A3N4P5Z0"/>
<name>A0A3N4P5Z0_9FLAO</name>
<dbReference type="GO" id="GO:0006355">
    <property type="term" value="P:regulation of DNA-templated transcription"/>
    <property type="evidence" value="ECO:0007669"/>
    <property type="project" value="InterPro"/>
</dbReference>
<reference evidence="8 9" key="1">
    <citation type="submission" date="2018-11" db="EMBL/GenBank/DDBJ databases">
        <title>Aureibaculum marinum gen. nov., sp. nov., a member of the family Flavobacteriaceae isolated from the Bohai Sea.</title>
        <authorList>
            <person name="Ji X."/>
        </authorList>
    </citation>
    <scope>NUCLEOTIDE SEQUENCE [LARGE SCALE GENOMIC DNA]</scope>
    <source>
        <strain evidence="8 9">BH-SD17</strain>
    </source>
</reference>
<dbReference type="Gene3D" id="3.40.50.2300">
    <property type="match status" value="1"/>
</dbReference>
<dbReference type="InterPro" id="IPR011006">
    <property type="entry name" value="CheY-like_superfamily"/>
</dbReference>
<evidence type="ECO:0000313" key="8">
    <source>
        <dbReference type="EMBL" id="RPE00267.1"/>
    </source>
</evidence>
<dbReference type="CDD" id="cd17535">
    <property type="entry name" value="REC_NarL-like"/>
    <property type="match status" value="1"/>
</dbReference>
<dbReference type="PANTHER" id="PTHR43214:SF41">
    <property type="entry name" value="NITRATE_NITRITE RESPONSE REGULATOR PROTEIN NARP"/>
    <property type="match status" value="1"/>
</dbReference>
<dbReference type="CDD" id="cd06170">
    <property type="entry name" value="LuxR_C_like"/>
    <property type="match status" value="1"/>
</dbReference>
<dbReference type="Proteomes" id="UP000270856">
    <property type="component" value="Unassembled WGS sequence"/>
</dbReference>
<keyword evidence="9" id="KW-1185">Reference proteome</keyword>
<feature type="domain" description="Response regulatory" evidence="7">
    <location>
        <begin position="6"/>
        <end position="122"/>
    </location>
</feature>
<evidence type="ECO:0000256" key="3">
    <source>
        <dbReference type="ARBA" id="ARBA00023125"/>
    </source>
</evidence>
<dbReference type="InterPro" id="IPR001789">
    <property type="entry name" value="Sig_transdc_resp-reg_receiver"/>
</dbReference>
<dbReference type="OrthoDB" id="9795108at2"/>
<keyword evidence="4" id="KW-0804">Transcription</keyword>
<dbReference type="SUPFAM" id="SSF46894">
    <property type="entry name" value="C-terminal effector domain of the bipartite response regulators"/>
    <property type="match status" value="1"/>
</dbReference>
<dbReference type="RefSeq" id="WP_123896397.1">
    <property type="nucleotide sequence ID" value="NZ_RPFJ01000002.1"/>
</dbReference>
<evidence type="ECO:0000256" key="4">
    <source>
        <dbReference type="ARBA" id="ARBA00023163"/>
    </source>
</evidence>
<dbReference type="SMART" id="SM00421">
    <property type="entry name" value="HTH_LUXR"/>
    <property type="match status" value="1"/>
</dbReference>
<sequence length="219" mass="24618">MNDKITVHIADDHQILIDGVMAVLGLERDIDVVGYSLNGQQVIDWFEENSADVLVLDINMPILDGLEVLKKFQSMDDVPKIIILSSYDDIKLIKEVLGMGAMGFVPKKSAGEHIVRAIKQVYKGEQYFSDEVKEKMMKTLMGKPMHSTDNPEGVLINSLTRREYQILKLIAQQYTTREIGEALGISESTVETHRKNLIKKVNVKNTVGLAIFAMKNEIV</sequence>
<dbReference type="Pfam" id="PF00072">
    <property type="entry name" value="Response_reg"/>
    <property type="match status" value="1"/>
</dbReference>
<dbReference type="SMART" id="SM00448">
    <property type="entry name" value="REC"/>
    <property type="match status" value="1"/>
</dbReference>
<feature type="modified residue" description="4-aspartylphosphate" evidence="5">
    <location>
        <position position="57"/>
    </location>
</feature>
<dbReference type="PROSITE" id="PS50110">
    <property type="entry name" value="RESPONSE_REGULATORY"/>
    <property type="match status" value="1"/>
</dbReference>
<evidence type="ECO:0000256" key="1">
    <source>
        <dbReference type="ARBA" id="ARBA00022553"/>
    </source>
</evidence>
<dbReference type="EMBL" id="RPFJ01000002">
    <property type="protein sequence ID" value="RPE00267.1"/>
    <property type="molecule type" value="Genomic_DNA"/>
</dbReference>
<keyword evidence="1 5" id="KW-0597">Phosphoprotein</keyword>
<proteinExistence type="predicted"/>
<dbReference type="InterPro" id="IPR039420">
    <property type="entry name" value="WalR-like"/>
</dbReference>
<evidence type="ECO:0000256" key="2">
    <source>
        <dbReference type="ARBA" id="ARBA00023015"/>
    </source>
</evidence>
<comment type="caution">
    <text evidence="8">The sequence shown here is derived from an EMBL/GenBank/DDBJ whole genome shotgun (WGS) entry which is preliminary data.</text>
</comment>
<dbReference type="GO" id="GO:0003677">
    <property type="term" value="F:DNA binding"/>
    <property type="evidence" value="ECO:0007669"/>
    <property type="project" value="UniProtKB-KW"/>
</dbReference>
<organism evidence="8 9">
    <name type="scientific">Aureibaculum marinum</name>
    <dbReference type="NCBI Taxonomy" id="2487930"/>
    <lineage>
        <taxon>Bacteria</taxon>
        <taxon>Pseudomonadati</taxon>
        <taxon>Bacteroidota</taxon>
        <taxon>Flavobacteriia</taxon>
        <taxon>Flavobacteriales</taxon>
        <taxon>Flavobacteriaceae</taxon>
        <taxon>Aureibaculum</taxon>
    </lineage>
</organism>
<accession>A0A3N4P5Z0</accession>
<dbReference type="Pfam" id="PF00196">
    <property type="entry name" value="GerE"/>
    <property type="match status" value="1"/>
</dbReference>
<dbReference type="InterPro" id="IPR000792">
    <property type="entry name" value="Tscrpt_reg_LuxR_C"/>
</dbReference>
<dbReference type="SUPFAM" id="SSF52172">
    <property type="entry name" value="CheY-like"/>
    <property type="match status" value="1"/>
</dbReference>
<dbReference type="GO" id="GO:0000160">
    <property type="term" value="P:phosphorelay signal transduction system"/>
    <property type="evidence" value="ECO:0007669"/>
    <property type="project" value="InterPro"/>
</dbReference>
<evidence type="ECO:0000259" key="7">
    <source>
        <dbReference type="PROSITE" id="PS50110"/>
    </source>
</evidence>
<dbReference type="PRINTS" id="PR00038">
    <property type="entry name" value="HTHLUXR"/>
</dbReference>
<keyword evidence="3 8" id="KW-0238">DNA-binding</keyword>
<keyword evidence="2" id="KW-0805">Transcription regulation</keyword>
<dbReference type="PROSITE" id="PS50043">
    <property type="entry name" value="HTH_LUXR_2"/>
    <property type="match status" value="1"/>
</dbReference>
<protein>
    <submittedName>
        <fullName evidence="8">DNA-binding response regulator</fullName>
    </submittedName>
</protein>